<dbReference type="Proteomes" id="UP000476338">
    <property type="component" value="Unassembled WGS sequence"/>
</dbReference>
<dbReference type="Gene3D" id="3.30.1330.60">
    <property type="entry name" value="OmpA-like domain"/>
    <property type="match status" value="1"/>
</dbReference>
<accession>A0A6L5WJA0</accession>
<dbReference type="PANTHER" id="PTHR30329">
    <property type="entry name" value="STATOR ELEMENT OF FLAGELLAR MOTOR COMPLEX"/>
    <property type="match status" value="1"/>
</dbReference>
<dbReference type="RefSeq" id="WP_154571363.1">
    <property type="nucleotide sequence ID" value="NZ_VWSJ01000039.1"/>
</dbReference>
<keyword evidence="3" id="KW-0812">Transmembrane</keyword>
<feature type="transmembrane region" description="Helical" evidence="3">
    <location>
        <begin position="12"/>
        <end position="39"/>
    </location>
</feature>
<dbReference type="AlphaFoldDB" id="A0A6L5WJA0"/>
<gene>
    <name evidence="5" type="ORF">F1B92_08070</name>
</gene>
<dbReference type="CDD" id="cd07185">
    <property type="entry name" value="OmpA_C-like"/>
    <property type="match status" value="1"/>
</dbReference>
<dbReference type="EMBL" id="VWSJ01000039">
    <property type="protein sequence ID" value="MSN97114.1"/>
    <property type="molecule type" value="Genomic_DNA"/>
</dbReference>
<dbReference type="PANTHER" id="PTHR30329:SF21">
    <property type="entry name" value="LIPOPROTEIN YIAD-RELATED"/>
    <property type="match status" value="1"/>
</dbReference>
<feature type="domain" description="OmpA-like" evidence="4">
    <location>
        <begin position="203"/>
        <end position="331"/>
    </location>
</feature>
<comment type="caution">
    <text evidence="5">The sequence shown here is derived from an EMBL/GenBank/DDBJ whole genome shotgun (WGS) entry which is preliminary data.</text>
</comment>
<reference evidence="5 6" key="2">
    <citation type="submission" date="2020-03" db="EMBL/GenBank/DDBJ databases">
        <title>Campylobacter portucalensis sp. nov., a new species of Campylobacter isolated from the reproductive tract of bulls.</title>
        <authorList>
            <person name="Silva M.F."/>
            <person name="Pereira G."/>
            <person name="Carneiro C."/>
            <person name="Hemphill A."/>
            <person name="Mateus L."/>
            <person name="Lopes-Da-Costa L."/>
            <person name="Silva E."/>
        </authorList>
    </citation>
    <scope>NUCLEOTIDE SEQUENCE [LARGE SCALE GENOMIC DNA]</scope>
    <source>
        <strain evidence="5 6">FMV-PI01</strain>
    </source>
</reference>
<name>A0A6L5WJA0_9BACT</name>
<dbReference type="InterPro" id="IPR050330">
    <property type="entry name" value="Bact_OuterMem_StrucFunc"/>
</dbReference>
<dbReference type="Pfam" id="PF00691">
    <property type="entry name" value="OmpA"/>
    <property type="match status" value="1"/>
</dbReference>
<dbReference type="GO" id="GO:0016020">
    <property type="term" value="C:membrane"/>
    <property type="evidence" value="ECO:0007669"/>
    <property type="project" value="UniProtKB-UniRule"/>
</dbReference>
<keyword evidence="2" id="KW-0175">Coiled coil</keyword>
<sequence length="349" mass="39915">MRADREEKDNFWIAYADLMAGLLFVFILLIGGIIIKYVITQTALKEKEANFLNTLSSLKSQKKKNSELEALNKIFSDRLNELDIETKNLKQQNSFYIIEMDELKRVVDSLNDQNSDLNKTLHELYGDFEKERNLVSQMNKTASQNELKIAYLLEQISAKDTSINKILNDLNITRSKIKNLTGIGVRVISDIKENLGESVSIDQETGALRLSSSILFDKGSYALKEEAKPSLKATLKKYFDVLLNNDEIRQNLDAIVIEGHTDSDGEYLFNLKLSQERAFSVMEFISSWNTDERLKKYLLASGRSFMSPILKNGVEDKDASRRIEIKFSLSNKNTMQEIQKILDYNASSF</sequence>
<proteinExistence type="predicted"/>
<dbReference type="PROSITE" id="PS51123">
    <property type="entry name" value="OMPA_2"/>
    <property type="match status" value="1"/>
</dbReference>
<evidence type="ECO:0000256" key="3">
    <source>
        <dbReference type="SAM" id="Phobius"/>
    </source>
</evidence>
<dbReference type="InterPro" id="IPR036737">
    <property type="entry name" value="OmpA-like_sf"/>
</dbReference>
<dbReference type="InterPro" id="IPR006665">
    <property type="entry name" value="OmpA-like"/>
</dbReference>
<keyword evidence="1 3" id="KW-0472">Membrane</keyword>
<protein>
    <submittedName>
        <fullName evidence="5">OmpA family protein</fullName>
    </submittedName>
</protein>
<dbReference type="SUPFAM" id="SSF103088">
    <property type="entry name" value="OmpA-like"/>
    <property type="match status" value="1"/>
</dbReference>
<evidence type="ECO:0000313" key="6">
    <source>
        <dbReference type="Proteomes" id="UP000476338"/>
    </source>
</evidence>
<feature type="coiled-coil region" evidence="2">
    <location>
        <begin position="65"/>
        <end position="120"/>
    </location>
</feature>
<evidence type="ECO:0000259" key="4">
    <source>
        <dbReference type="PROSITE" id="PS51123"/>
    </source>
</evidence>
<evidence type="ECO:0000256" key="1">
    <source>
        <dbReference type="PROSITE-ProRule" id="PRU00473"/>
    </source>
</evidence>
<organism evidence="5 6">
    <name type="scientific">Campylobacter portucalensis</name>
    <dbReference type="NCBI Taxonomy" id="2608384"/>
    <lineage>
        <taxon>Bacteria</taxon>
        <taxon>Pseudomonadati</taxon>
        <taxon>Campylobacterota</taxon>
        <taxon>Epsilonproteobacteria</taxon>
        <taxon>Campylobacterales</taxon>
        <taxon>Campylobacteraceae</taxon>
        <taxon>Campylobacter</taxon>
    </lineage>
</organism>
<keyword evidence="3" id="KW-1133">Transmembrane helix</keyword>
<keyword evidence="6" id="KW-1185">Reference proteome</keyword>
<evidence type="ECO:0000256" key="2">
    <source>
        <dbReference type="SAM" id="Coils"/>
    </source>
</evidence>
<evidence type="ECO:0000313" key="5">
    <source>
        <dbReference type="EMBL" id="MSN97114.1"/>
    </source>
</evidence>
<reference evidence="5 6" key="1">
    <citation type="submission" date="2019-09" db="EMBL/GenBank/DDBJ databases">
        <authorList>
            <person name="Silva M."/>
            <person name="Pereira G."/>
            <person name="Lopes-Da-Costa L."/>
            <person name="Silva E."/>
        </authorList>
    </citation>
    <scope>NUCLEOTIDE SEQUENCE [LARGE SCALE GENOMIC DNA]</scope>
    <source>
        <strain evidence="5 6">FMV-PI01</strain>
    </source>
</reference>